<sequence length="34" mass="4109">MSYMLHNMRFPYLILFLYCSIVLNLHSICTWDIG</sequence>
<dbReference type="AlphaFoldDB" id="A0A0A9B086"/>
<organism evidence="1">
    <name type="scientific">Arundo donax</name>
    <name type="common">Giant reed</name>
    <name type="synonym">Donax arundinaceus</name>
    <dbReference type="NCBI Taxonomy" id="35708"/>
    <lineage>
        <taxon>Eukaryota</taxon>
        <taxon>Viridiplantae</taxon>
        <taxon>Streptophyta</taxon>
        <taxon>Embryophyta</taxon>
        <taxon>Tracheophyta</taxon>
        <taxon>Spermatophyta</taxon>
        <taxon>Magnoliopsida</taxon>
        <taxon>Liliopsida</taxon>
        <taxon>Poales</taxon>
        <taxon>Poaceae</taxon>
        <taxon>PACMAD clade</taxon>
        <taxon>Arundinoideae</taxon>
        <taxon>Arundineae</taxon>
        <taxon>Arundo</taxon>
    </lineage>
</organism>
<accession>A0A0A9B086</accession>
<dbReference type="EMBL" id="GBRH01243330">
    <property type="protein sequence ID" value="JAD54565.1"/>
    <property type="molecule type" value="Transcribed_RNA"/>
</dbReference>
<proteinExistence type="predicted"/>
<evidence type="ECO:0000313" key="1">
    <source>
        <dbReference type="EMBL" id="JAD54565.1"/>
    </source>
</evidence>
<reference evidence="1" key="2">
    <citation type="journal article" date="2015" name="Data Brief">
        <title>Shoot transcriptome of the giant reed, Arundo donax.</title>
        <authorList>
            <person name="Barrero R.A."/>
            <person name="Guerrero F.D."/>
            <person name="Moolhuijzen P."/>
            <person name="Goolsby J.A."/>
            <person name="Tidwell J."/>
            <person name="Bellgard S.E."/>
            <person name="Bellgard M.I."/>
        </authorList>
    </citation>
    <scope>NUCLEOTIDE SEQUENCE</scope>
    <source>
        <tissue evidence="1">Shoot tissue taken approximately 20 cm above the soil surface</tissue>
    </source>
</reference>
<reference evidence="1" key="1">
    <citation type="submission" date="2014-09" db="EMBL/GenBank/DDBJ databases">
        <authorList>
            <person name="Magalhaes I.L.F."/>
            <person name="Oliveira U."/>
            <person name="Santos F.R."/>
            <person name="Vidigal T.H.D.A."/>
            <person name="Brescovit A.D."/>
            <person name="Santos A.J."/>
        </authorList>
    </citation>
    <scope>NUCLEOTIDE SEQUENCE</scope>
    <source>
        <tissue evidence="1">Shoot tissue taken approximately 20 cm above the soil surface</tissue>
    </source>
</reference>
<protein>
    <submittedName>
        <fullName evidence="1">Uncharacterized protein</fullName>
    </submittedName>
</protein>
<name>A0A0A9B086_ARUDO</name>